<protein>
    <recommendedName>
        <fullName evidence="1">Putative regulatory protein FmdB zinc ribbon domain-containing protein</fullName>
    </recommendedName>
</protein>
<evidence type="ECO:0000313" key="3">
    <source>
        <dbReference type="Proteomes" id="UP000605992"/>
    </source>
</evidence>
<feature type="domain" description="Putative regulatory protein FmdB zinc ribbon" evidence="1">
    <location>
        <begin position="1"/>
        <end position="41"/>
    </location>
</feature>
<keyword evidence="3" id="KW-1185">Reference proteome</keyword>
<dbReference type="AlphaFoldDB" id="A0A8J3V663"/>
<name>A0A8J3V663_9ACTN</name>
<organism evidence="2 3">
    <name type="scientific">Planotetraspora thailandica</name>
    <dbReference type="NCBI Taxonomy" id="487172"/>
    <lineage>
        <taxon>Bacteria</taxon>
        <taxon>Bacillati</taxon>
        <taxon>Actinomycetota</taxon>
        <taxon>Actinomycetes</taxon>
        <taxon>Streptosporangiales</taxon>
        <taxon>Streptosporangiaceae</taxon>
        <taxon>Planotetraspora</taxon>
    </lineage>
</organism>
<dbReference type="EMBL" id="BOOR01000054">
    <property type="protein sequence ID" value="GII57686.1"/>
    <property type="molecule type" value="Genomic_DNA"/>
</dbReference>
<dbReference type="Proteomes" id="UP000605992">
    <property type="component" value="Unassembled WGS sequence"/>
</dbReference>
<gene>
    <name evidence="2" type="ORF">Pth03_60750</name>
</gene>
<reference evidence="2" key="1">
    <citation type="submission" date="2021-01" db="EMBL/GenBank/DDBJ databases">
        <title>Whole genome shotgun sequence of Planotetraspora thailandica NBRC 104271.</title>
        <authorList>
            <person name="Komaki H."/>
            <person name="Tamura T."/>
        </authorList>
    </citation>
    <scope>NUCLEOTIDE SEQUENCE</scope>
    <source>
        <strain evidence="2">NBRC 104271</strain>
    </source>
</reference>
<dbReference type="NCBIfam" id="TIGR02605">
    <property type="entry name" value="CxxC_CxxC_SSSS"/>
    <property type="match status" value="1"/>
</dbReference>
<evidence type="ECO:0000259" key="1">
    <source>
        <dbReference type="SMART" id="SM00834"/>
    </source>
</evidence>
<sequence>MATYEFQCSACGPFDVVLPMGTASPYRDCPQCGKPGRRVFTPPHLARLSPALAGAFAREERSRHEPEVVRRAG</sequence>
<comment type="caution">
    <text evidence="2">The sequence shown here is derived from an EMBL/GenBank/DDBJ whole genome shotgun (WGS) entry which is preliminary data.</text>
</comment>
<evidence type="ECO:0000313" key="2">
    <source>
        <dbReference type="EMBL" id="GII57686.1"/>
    </source>
</evidence>
<dbReference type="InterPro" id="IPR013429">
    <property type="entry name" value="Regulatory_FmdB_Zinc_ribbon"/>
</dbReference>
<proteinExistence type="predicted"/>
<dbReference type="SMART" id="SM00834">
    <property type="entry name" value="CxxC_CXXC_SSSS"/>
    <property type="match status" value="1"/>
</dbReference>
<accession>A0A8J3V663</accession>
<dbReference type="Pfam" id="PF09723">
    <property type="entry name" value="Zn_ribbon_8"/>
    <property type="match status" value="1"/>
</dbReference>